<dbReference type="GO" id="GO:0032039">
    <property type="term" value="C:integrator complex"/>
    <property type="evidence" value="ECO:0007669"/>
    <property type="project" value="TreeGrafter"/>
</dbReference>
<gene>
    <name evidence="1" type="ORF">ElyMa_005599600</name>
</gene>
<dbReference type="EMBL" id="BMAT01011179">
    <property type="protein sequence ID" value="GFR68079.1"/>
    <property type="molecule type" value="Genomic_DNA"/>
</dbReference>
<dbReference type="PANTHER" id="PTHR13350:SF1">
    <property type="entry name" value="INTEGRATOR COMPLEX SUBUNIT 8"/>
    <property type="match status" value="1"/>
</dbReference>
<evidence type="ECO:0000313" key="1">
    <source>
        <dbReference type="EMBL" id="GFR68079.1"/>
    </source>
</evidence>
<dbReference type="PANTHER" id="PTHR13350">
    <property type="entry name" value="INTEGRATOR COMPLEX SUBUNIT 8"/>
    <property type="match status" value="1"/>
</dbReference>
<dbReference type="AlphaFoldDB" id="A0AAV4F515"/>
<protein>
    <submittedName>
        <fullName evidence="1">Integrator complex subunit 8</fullName>
    </submittedName>
</protein>
<organism evidence="1 2">
    <name type="scientific">Elysia marginata</name>
    <dbReference type="NCBI Taxonomy" id="1093978"/>
    <lineage>
        <taxon>Eukaryota</taxon>
        <taxon>Metazoa</taxon>
        <taxon>Spiralia</taxon>
        <taxon>Lophotrochozoa</taxon>
        <taxon>Mollusca</taxon>
        <taxon>Gastropoda</taxon>
        <taxon>Heterobranchia</taxon>
        <taxon>Euthyneura</taxon>
        <taxon>Panpulmonata</taxon>
        <taxon>Sacoglossa</taxon>
        <taxon>Placobranchoidea</taxon>
        <taxon>Plakobranchidae</taxon>
        <taxon>Elysia</taxon>
    </lineage>
</organism>
<dbReference type="GO" id="GO:0005694">
    <property type="term" value="C:chromosome"/>
    <property type="evidence" value="ECO:0007669"/>
    <property type="project" value="UniProtKB-SubCell"/>
</dbReference>
<name>A0AAV4F515_9GAST</name>
<keyword evidence="2" id="KW-1185">Reference proteome</keyword>
<sequence>MTDAQIPKGNQGMSAVSLPNISWFEFILDKNLLKEHLDQENPDPTPCQLIIQFLQQAEVEMAALIQTANEKKAQGPPGAIPIPVNKVEEGTLKTYLNFLFLRKSNKLIKKNFW</sequence>
<dbReference type="InterPro" id="IPR038751">
    <property type="entry name" value="INTS8"/>
</dbReference>
<comment type="caution">
    <text evidence="1">The sequence shown here is derived from an EMBL/GenBank/DDBJ whole genome shotgun (WGS) entry which is preliminary data.</text>
</comment>
<evidence type="ECO:0000313" key="2">
    <source>
        <dbReference type="Proteomes" id="UP000762676"/>
    </source>
</evidence>
<proteinExistence type="predicted"/>
<dbReference type="GO" id="GO:0034472">
    <property type="term" value="P:snRNA 3'-end processing"/>
    <property type="evidence" value="ECO:0007669"/>
    <property type="project" value="InterPro"/>
</dbReference>
<dbReference type="Proteomes" id="UP000762676">
    <property type="component" value="Unassembled WGS sequence"/>
</dbReference>
<reference evidence="1 2" key="1">
    <citation type="journal article" date="2021" name="Elife">
        <title>Chloroplast acquisition without the gene transfer in kleptoplastic sea slugs, Plakobranchus ocellatus.</title>
        <authorList>
            <person name="Maeda T."/>
            <person name="Takahashi S."/>
            <person name="Yoshida T."/>
            <person name="Shimamura S."/>
            <person name="Takaki Y."/>
            <person name="Nagai Y."/>
            <person name="Toyoda A."/>
            <person name="Suzuki Y."/>
            <person name="Arimoto A."/>
            <person name="Ishii H."/>
            <person name="Satoh N."/>
            <person name="Nishiyama T."/>
            <person name="Hasebe M."/>
            <person name="Maruyama T."/>
            <person name="Minagawa J."/>
            <person name="Obokata J."/>
            <person name="Shigenobu S."/>
        </authorList>
    </citation>
    <scope>NUCLEOTIDE SEQUENCE [LARGE SCALE GENOMIC DNA]</scope>
</reference>
<accession>A0AAV4F515</accession>